<dbReference type="KEGG" id="aar:Acear_1570"/>
<keyword evidence="2" id="KW-1185">Reference proteome</keyword>
<dbReference type="OrthoDB" id="9810692at2"/>
<dbReference type="InterPro" id="IPR012675">
    <property type="entry name" value="Beta-grasp_dom_sf"/>
</dbReference>
<dbReference type="STRING" id="574087.Acear_1570"/>
<protein>
    <submittedName>
        <fullName evidence="1">Thiamine biosynthesis protein ThiS</fullName>
    </submittedName>
</protein>
<dbReference type="SUPFAM" id="SSF54285">
    <property type="entry name" value="MoaD/ThiS"/>
    <property type="match status" value="1"/>
</dbReference>
<dbReference type="AlphaFoldDB" id="D9QRD5"/>
<dbReference type="CDD" id="cd00565">
    <property type="entry name" value="Ubl_ThiS"/>
    <property type="match status" value="1"/>
</dbReference>
<dbReference type="EMBL" id="CP002105">
    <property type="protein sequence ID" value="ADL13076.1"/>
    <property type="molecule type" value="Genomic_DNA"/>
</dbReference>
<dbReference type="PANTHER" id="PTHR34472">
    <property type="entry name" value="SULFUR CARRIER PROTEIN THIS"/>
    <property type="match status" value="1"/>
</dbReference>
<dbReference type="NCBIfam" id="TIGR01683">
    <property type="entry name" value="thiS"/>
    <property type="match status" value="1"/>
</dbReference>
<name>D9QRD5_ACEAZ</name>
<evidence type="ECO:0000313" key="1">
    <source>
        <dbReference type="EMBL" id="ADL13076.1"/>
    </source>
</evidence>
<dbReference type="Proteomes" id="UP000001661">
    <property type="component" value="Chromosome"/>
</dbReference>
<evidence type="ECO:0000313" key="2">
    <source>
        <dbReference type="Proteomes" id="UP000001661"/>
    </source>
</evidence>
<dbReference type="InterPro" id="IPR016155">
    <property type="entry name" value="Mopterin_synth/thiamin_S_b"/>
</dbReference>
<proteinExistence type="predicted"/>
<accession>D9QRD5</accession>
<reference evidence="1 2" key="1">
    <citation type="journal article" date="2010" name="Stand. Genomic Sci.">
        <title>Complete genome sequence of Acetohalobium arabaticum type strain (Z-7288).</title>
        <authorList>
            <person name="Sikorski J."/>
            <person name="Lapidus A."/>
            <person name="Chertkov O."/>
            <person name="Lucas S."/>
            <person name="Copeland A."/>
            <person name="Glavina Del Rio T."/>
            <person name="Nolan M."/>
            <person name="Tice H."/>
            <person name="Cheng J.F."/>
            <person name="Han C."/>
            <person name="Brambilla E."/>
            <person name="Pitluck S."/>
            <person name="Liolios K."/>
            <person name="Ivanova N."/>
            <person name="Mavromatis K."/>
            <person name="Mikhailova N."/>
            <person name="Pati A."/>
            <person name="Bruce D."/>
            <person name="Detter C."/>
            <person name="Tapia R."/>
            <person name="Goodwin L."/>
            <person name="Chen A."/>
            <person name="Palaniappan K."/>
            <person name="Land M."/>
            <person name="Hauser L."/>
            <person name="Chang Y.J."/>
            <person name="Jeffries C.D."/>
            <person name="Rohde M."/>
            <person name="Goker M."/>
            <person name="Spring S."/>
            <person name="Woyke T."/>
            <person name="Bristow J."/>
            <person name="Eisen J.A."/>
            <person name="Markowitz V."/>
            <person name="Hugenholtz P."/>
            <person name="Kyrpides N.C."/>
            <person name="Klenk H.P."/>
        </authorList>
    </citation>
    <scope>NUCLEOTIDE SEQUENCE [LARGE SCALE GENOMIC DNA]</scope>
    <source>
        <strain evidence="2">ATCC 49924 / DSM 5501 / Z-7288</strain>
    </source>
</reference>
<dbReference type="RefSeq" id="WP_013278521.1">
    <property type="nucleotide sequence ID" value="NC_014378.1"/>
</dbReference>
<dbReference type="Pfam" id="PF02597">
    <property type="entry name" value="ThiS"/>
    <property type="match status" value="1"/>
</dbReference>
<dbReference type="InterPro" id="IPR010035">
    <property type="entry name" value="Thi_S"/>
</dbReference>
<gene>
    <name evidence="1" type="ordered locus">Acear_1570</name>
</gene>
<dbReference type="HOGENOM" id="CLU_174611_3_2_9"/>
<organism evidence="1 2">
    <name type="scientific">Acetohalobium arabaticum (strain ATCC 49924 / DSM 5501 / Z-7288)</name>
    <dbReference type="NCBI Taxonomy" id="574087"/>
    <lineage>
        <taxon>Bacteria</taxon>
        <taxon>Bacillati</taxon>
        <taxon>Bacillota</taxon>
        <taxon>Clostridia</taxon>
        <taxon>Halanaerobiales</taxon>
        <taxon>Halobacteroidaceae</taxon>
        <taxon>Acetohalobium</taxon>
    </lineage>
</organism>
<dbReference type="PANTHER" id="PTHR34472:SF1">
    <property type="entry name" value="SULFUR CARRIER PROTEIN THIS"/>
    <property type="match status" value="1"/>
</dbReference>
<dbReference type="Gene3D" id="3.10.20.30">
    <property type="match status" value="1"/>
</dbReference>
<sequence>MKIILNGEEKELTSEIPLTDFLTAQNLDPDKLVIQYNQEIIQQEECSSIILTAGDKLEVLKFVGGG</sequence>
<dbReference type="eggNOG" id="COG2104">
    <property type="taxonomic scope" value="Bacteria"/>
</dbReference>
<dbReference type="InterPro" id="IPR003749">
    <property type="entry name" value="ThiS/MoaD-like"/>
</dbReference>